<keyword evidence="1" id="KW-0812">Transmembrane</keyword>
<dbReference type="EMBL" id="NIRI02000005">
    <property type="protein sequence ID" value="KAG5454568.1"/>
    <property type="molecule type" value="Genomic_DNA"/>
</dbReference>
<gene>
    <name evidence="2" type="ORF">CSKR_203652</name>
</gene>
<evidence type="ECO:0000256" key="1">
    <source>
        <dbReference type="SAM" id="Phobius"/>
    </source>
</evidence>
<evidence type="ECO:0000313" key="2">
    <source>
        <dbReference type="EMBL" id="KAG5454568.1"/>
    </source>
</evidence>
<protein>
    <submittedName>
        <fullName evidence="2">Uncharacterized protein</fullName>
    </submittedName>
</protein>
<organism evidence="2 3">
    <name type="scientific">Clonorchis sinensis</name>
    <name type="common">Chinese liver fluke</name>
    <dbReference type="NCBI Taxonomy" id="79923"/>
    <lineage>
        <taxon>Eukaryota</taxon>
        <taxon>Metazoa</taxon>
        <taxon>Spiralia</taxon>
        <taxon>Lophotrochozoa</taxon>
        <taxon>Platyhelminthes</taxon>
        <taxon>Trematoda</taxon>
        <taxon>Digenea</taxon>
        <taxon>Opisthorchiida</taxon>
        <taxon>Opisthorchiata</taxon>
        <taxon>Opisthorchiidae</taxon>
        <taxon>Clonorchis</taxon>
    </lineage>
</organism>
<dbReference type="AlphaFoldDB" id="A0A8T1N053"/>
<name>A0A8T1N053_CLOSI</name>
<feature type="transmembrane region" description="Helical" evidence="1">
    <location>
        <begin position="53"/>
        <end position="73"/>
    </location>
</feature>
<proteinExistence type="predicted"/>
<reference evidence="2 3" key="1">
    <citation type="journal article" date="2018" name="Biotechnol. Adv.">
        <title>Improved genomic resources and new bioinformatic workflow for the carcinogenic parasite Clonorchis sinensis: Biotechnological implications.</title>
        <authorList>
            <person name="Wang D."/>
            <person name="Korhonen P.K."/>
            <person name="Gasser R.B."/>
            <person name="Young N.D."/>
        </authorList>
    </citation>
    <scope>NUCLEOTIDE SEQUENCE [LARGE SCALE GENOMIC DNA]</scope>
    <source>
        <strain evidence="2">Cs-k2</strain>
    </source>
</reference>
<evidence type="ECO:0000313" key="3">
    <source>
        <dbReference type="Proteomes" id="UP000286415"/>
    </source>
</evidence>
<comment type="caution">
    <text evidence="2">The sequence shown here is derived from an EMBL/GenBank/DDBJ whole genome shotgun (WGS) entry which is preliminary data.</text>
</comment>
<keyword evidence="1" id="KW-1133">Transmembrane helix</keyword>
<accession>A0A8T1N053</accession>
<sequence length="105" mass="12065">MTSRAVLSQGETGELERRLLLHSTHIDPLTLERRKQEYWRRKYGSSISTCKKLLIALFAIVLLATLVLLFILLSEIFSIGESFRIFFALLAAIQHQQQNATHPKQ</sequence>
<dbReference type="Proteomes" id="UP000286415">
    <property type="component" value="Unassembled WGS sequence"/>
</dbReference>
<keyword evidence="3" id="KW-1185">Reference proteome</keyword>
<keyword evidence="1" id="KW-0472">Membrane</keyword>
<reference evidence="2 3" key="2">
    <citation type="journal article" date="2021" name="Genomics">
        <title>High-quality reference genome for Clonorchis sinensis.</title>
        <authorList>
            <person name="Young N.D."/>
            <person name="Stroehlein A.J."/>
            <person name="Kinkar L."/>
            <person name="Wang T."/>
            <person name="Sohn W.M."/>
            <person name="Chang B.C.H."/>
            <person name="Kaur P."/>
            <person name="Weisz D."/>
            <person name="Dudchenko O."/>
            <person name="Aiden E.L."/>
            <person name="Korhonen P.K."/>
            <person name="Gasser R.B."/>
        </authorList>
    </citation>
    <scope>NUCLEOTIDE SEQUENCE [LARGE SCALE GENOMIC DNA]</scope>
    <source>
        <strain evidence="2">Cs-k2</strain>
    </source>
</reference>